<dbReference type="SUPFAM" id="SSF50692">
    <property type="entry name" value="ADC-like"/>
    <property type="match status" value="1"/>
</dbReference>
<protein>
    <submittedName>
        <fullName evidence="5">Molybdopterin dinucleotide binding protein</fullName>
    </submittedName>
</protein>
<gene>
    <name evidence="5" type="ORF">CLV40_10926</name>
</gene>
<sequence>MWVEVAVGDAREHDLAEGDLVEIRSPRGAIRAKARIGGIRQGVLFVPFHYGYWDDPDGNGHRAGNELTRTDWDPVSKQPLFKASAAALARCRAAPDRSAR</sequence>
<dbReference type="Pfam" id="PF01568">
    <property type="entry name" value="Molydop_binding"/>
    <property type="match status" value="1"/>
</dbReference>
<evidence type="ECO:0000256" key="2">
    <source>
        <dbReference type="ARBA" id="ARBA00023004"/>
    </source>
</evidence>
<name>A0A2S6GND1_9PSEU</name>
<evidence type="ECO:0000256" key="3">
    <source>
        <dbReference type="ARBA" id="ARBA00023014"/>
    </source>
</evidence>
<keyword evidence="3" id="KW-0411">Iron-sulfur</keyword>
<organism evidence="5 6">
    <name type="scientific">Actinokineospora auranticolor</name>
    <dbReference type="NCBI Taxonomy" id="155976"/>
    <lineage>
        <taxon>Bacteria</taxon>
        <taxon>Bacillati</taxon>
        <taxon>Actinomycetota</taxon>
        <taxon>Actinomycetes</taxon>
        <taxon>Pseudonocardiales</taxon>
        <taxon>Pseudonocardiaceae</taxon>
        <taxon>Actinokineospora</taxon>
    </lineage>
</organism>
<accession>A0A2S6GND1</accession>
<dbReference type="InterPro" id="IPR009010">
    <property type="entry name" value="Asp_de-COase-like_dom_sf"/>
</dbReference>
<dbReference type="GO" id="GO:0043546">
    <property type="term" value="F:molybdopterin cofactor binding"/>
    <property type="evidence" value="ECO:0007669"/>
    <property type="project" value="InterPro"/>
</dbReference>
<evidence type="ECO:0000313" key="6">
    <source>
        <dbReference type="Proteomes" id="UP000239203"/>
    </source>
</evidence>
<dbReference type="InterPro" id="IPR006657">
    <property type="entry name" value="MoPterin_dinucl-bd_dom"/>
</dbReference>
<feature type="domain" description="Molybdopterin dinucleotide-binding" evidence="4">
    <location>
        <begin position="2"/>
        <end position="83"/>
    </location>
</feature>
<dbReference type="Proteomes" id="UP000239203">
    <property type="component" value="Unassembled WGS sequence"/>
</dbReference>
<dbReference type="GO" id="GO:0046872">
    <property type="term" value="F:metal ion binding"/>
    <property type="evidence" value="ECO:0007669"/>
    <property type="project" value="UniProtKB-KW"/>
</dbReference>
<keyword evidence="2" id="KW-0408">Iron</keyword>
<proteinExistence type="predicted"/>
<dbReference type="GO" id="GO:0051536">
    <property type="term" value="F:iron-sulfur cluster binding"/>
    <property type="evidence" value="ECO:0007669"/>
    <property type="project" value="UniProtKB-KW"/>
</dbReference>
<dbReference type="PANTHER" id="PTHR43105">
    <property type="entry name" value="RESPIRATORY NITRATE REDUCTASE"/>
    <property type="match status" value="1"/>
</dbReference>
<dbReference type="PANTHER" id="PTHR43105:SF10">
    <property type="entry name" value="NADH-QUINONE OXIDOREDUCTASE SUBUNIT G"/>
    <property type="match status" value="1"/>
</dbReference>
<dbReference type="EMBL" id="PTIX01000009">
    <property type="protein sequence ID" value="PPK66641.1"/>
    <property type="molecule type" value="Genomic_DNA"/>
</dbReference>
<reference evidence="5 6" key="1">
    <citation type="submission" date="2018-02" db="EMBL/GenBank/DDBJ databases">
        <title>Genomic Encyclopedia of Archaeal and Bacterial Type Strains, Phase II (KMG-II): from individual species to whole genera.</title>
        <authorList>
            <person name="Goeker M."/>
        </authorList>
    </citation>
    <scope>NUCLEOTIDE SEQUENCE [LARGE SCALE GENOMIC DNA]</scope>
    <source>
        <strain evidence="5 6">YU 961-1</strain>
    </source>
</reference>
<dbReference type="InterPro" id="IPR050123">
    <property type="entry name" value="Prok_molybdopt-oxidoreductase"/>
</dbReference>
<evidence type="ECO:0000313" key="5">
    <source>
        <dbReference type="EMBL" id="PPK66641.1"/>
    </source>
</evidence>
<evidence type="ECO:0000256" key="1">
    <source>
        <dbReference type="ARBA" id="ARBA00022723"/>
    </source>
</evidence>
<dbReference type="GO" id="GO:0016491">
    <property type="term" value="F:oxidoreductase activity"/>
    <property type="evidence" value="ECO:0007669"/>
    <property type="project" value="InterPro"/>
</dbReference>
<comment type="caution">
    <text evidence="5">The sequence shown here is derived from an EMBL/GenBank/DDBJ whole genome shotgun (WGS) entry which is preliminary data.</text>
</comment>
<keyword evidence="6" id="KW-1185">Reference proteome</keyword>
<dbReference type="Gene3D" id="2.40.40.20">
    <property type="match status" value="1"/>
</dbReference>
<dbReference type="AlphaFoldDB" id="A0A2S6GND1"/>
<evidence type="ECO:0000259" key="4">
    <source>
        <dbReference type="Pfam" id="PF01568"/>
    </source>
</evidence>
<keyword evidence="1" id="KW-0479">Metal-binding</keyword>